<dbReference type="PIRSF" id="PIRSF015736">
    <property type="entry name" value="MI"/>
    <property type="match status" value="1"/>
</dbReference>
<dbReference type="InterPro" id="IPR026286">
    <property type="entry name" value="MaiA/AMDase"/>
</dbReference>
<dbReference type="PANTHER" id="PTHR40267:SF1">
    <property type="entry name" value="BLR3294 PROTEIN"/>
    <property type="match status" value="1"/>
</dbReference>
<dbReference type="PANTHER" id="PTHR40267">
    <property type="entry name" value="BLR3294 PROTEIN"/>
    <property type="match status" value="1"/>
</dbReference>
<comment type="caution">
    <text evidence="1">The sequence shown here is derived from an EMBL/GenBank/DDBJ whole genome shotgun (WGS) entry which is preliminary data.</text>
</comment>
<dbReference type="InterPro" id="IPR053714">
    <property type="entry name" value="Iso_Racemase_Enz_sf"/>
</dbReference>
<accession>A0A5S4WG24</accession>
<dbReference type="OrthoDB" id="9816064at2"/>
<keyword evidence="2" id="KW-1185">Reference proteome</keyword>
<sequence length="246" mass="26025">MSVLRKRLGMITPSSNSVLEPVTSVMLQGIDGVTAHFSRFRVTEIALDVAALSQFDASVMLPAADLLADAKVDAIAWNGTSASWLGIGRDRGLCDAITARTGVPATTSTLACIDAVRALRAKRIGLVSPYSDDVQRRIGEVWAEEGIAPHAERHLGLRDNFAFGEVASAVIANMIRVVAAEGADAVVILCTNLDGAALAASLEQELNIVVLDSVAVTLWRSLSLAGGDIATLMSWGRIFQTMPIIK</sequence>
<proteinExistence type="predicted"/>
<reference evidence="1 2" key="1">
    <citation type="submission" date="2019-08" db="EMBL/GenBank/DDBJ databases">
        <title>Bradyrhizobium hipponensis sp. nov., a rhizobium isolated from a Lupinus angustifolius root nodule in Tunisia.</title>
        <authorList>
            <person name="Off K."/>
            <person name="Rejili M."/>
            <person name="Mars M."/>
            <person name="Brachmann A."/>
            <person name="Marin M."/>
        </authorList>
    </citation>
    <scope>NUCLEOTIDE SEQUENCE [LARGE SCALE GENOMIC DNA]</scope>
    <source>
        <strain evidence="1 2">CTAW11</strain>
    </source>
</reference>
<name>A0A5S4WG24_9BRAD</name>
<dbReference type="EMBL" id="VSSR01000071">
    <property type="protein sequence ID" value="TYL74403.1"/>
    <property type="molecule type" value="Genomic_DNA"/>
</dbReference>
<protein>
    <submittedName>
        <fullName evidence="1">Asp/Glu/hydantoin racemase</fullName>
    </submittedName>
</protein>
<dbReference type="RefSeq" id="WP_148755486.1">
    <property type="nucleotide sequence ID" value="NZ_VSSR01000071.1"/>
</dbReference>
<evidence type="ECO:0000313" key="1">
    <source>
        <dbReference type="EMBL" id="TYL74403.1"/>
    </source>
</evidence>
<organism evidence="1 2">
    <name type="scientific">Bradyrhizobium cytisi</name>
    <dbReference type="NCBI Taxonomy" id="515489"/>
    <lineage>
        <taxon>Bacteria</taxon>
        <taxon>Pseudomonadati</taxon>
        <taxon>Pseudomonadota</taxon>
        <taxon>Alphaproteobacteria</taxon>
        <taxon>Hyphomicrobiales</taxon>
        <taxon>Nitrobacteraceae</taxon>
        <taxon>Bradyrhizobium</taxon>
    </lineage>
</organism>
<dbReference type="Gene3D" id="3.40.50.12500">
    <property type="match status" value="1"/>
</dbReference>
<dbReference type="AlphaFoldDB" id="A0A5S4WG24"/>
<evidence type="ECO:0000313" key="2">
    <source>
        <dbReference type="Proteomes" id="UP000324853"/>
    </source>
</evidence>
<gene>
    <name evidence="1" type="ORF">FXB38_34940</name>
</gene>
<dbReference type="Proteomes" id="UP000324853">
    <property type="component" value="Unassembled WGS sequence"/>
</dbReference>
<dbReference type="Pfam" id="PF17645">
    <property type="entry name" value="Amdase"/>
    <property type="match status" value="1"/>
</dbReference>